<dbReference type="InterPro" id="IPR008928">
    <property type="entry name" value="6-hairpin_glycosidase_sf"/>
</dbReference>
<name>A0ABV5R523_9ACTN</name>
<feature type="domain" description="Mannosylglycerate hydrolase MGH1-like glycoside hydrolase" evidence="2">
    <location>
        <begin position="362"/>
        <end position="595"/>
    </location>
</feature>
<comment type="caution">
    <text evidence="3">The sequence shown here is derived from an EMBL/GenBank/DDBJ whole genome shotgun (WGS) entry which is preliminary data.</text>
</comment>
<dbReference type="Pfam" id="PF14742">
    <property type="entry name" value="GDE_N_bis"/>
    <property type="match status" value="1"/>
</dbReference>
<organism evidence="3 4">
    <name type="scientific">Streptomyces yanii</name>
    <dbReference type="NCBI Taxonomy" id="78510"/>
    <lineage>
        <taxon>Bacteria</taxon>
        <taxon>Bacillati</taxon>
        <taxon>Actinomycetota</taxon>
        <taxon>Actinomycetes</taxon>
        <taxon>Kitasatosporales</taxon>
        <taxon>Streptomycetaceae</taxon>
        <taxon>Streptomyces</taxon>
    </lineage>
</organism>
<sequence length="707" mass="75905">MDTTVKTHDMTNSDTGAGPAVEGLQPFLHDACVTLYAPSFAISHADGQIDGAADGFYHGDSRALARLTVAADGVAIAPVRGAFEGADRATFRSVLRGLGEETPDPAVTLHRRRHVTPGHLEETLEVANAGRQHVHVRLIVTAGTDLAPIERVKSGHAASPVIANVTEGGLGWSRDTFAVRLTGYPRPAAVDPAAGTLAYDVELAPGSAWTAELHCDAAHEDGDQFPAPPADSLPWRTPVLRSADRRFDHWLSQSAADLDRLRLTDPVDPADQFLAAGAPWFLTLFGRDALWAARMLLPLGTGLAAGTLRTLARRQGTKSDRHTEEQPGKILHEVRRATQNFNDNFSLPPCYYGTVDATPLWITLLHDSWRWGLAPEQVEQLLPHAESALAWMRDHGDADGDGFLKYIDHTGRGLANQGWKDSGDSIQYRDGRLATSPIALCEVQAYAYEAARGGAALLRAFDRPGADRWEEWAERLRERFRRHFWVEDERGPYPAVALDGEKKPVDSVTSGFGHLLGTGLLDHEESALLAARLSAPDLDSGHGLRTLSSNSVAYNPYGYHIGSIWPHDTAIAVHGLVRAGFPDAAASLSEGLLTASASFDARLPELFAGHGAATDTRPSPYPASCRPQAWAAASSVMILQSVLGLSADVPGGILTVAPGFAVAYRPLKVEGLAVADGRLDISVDADGTAHIEAPKGLVVRRQHTAPR</sequence>
<dbReference type="InterPro" id="IPR032856">
    <property type="entry name" value="GDE_N_bis"/>
</dbReference>
<dbReference type="InterPro" id="IPR054491">
    <property type="entry name" value="MGH1-like_GH"/>
</dbReference>
<dbReference type="EMBL" id="JBHMCG010000052">
    <property type="protein sequence ID" value="MFB9572940.1"/>
    <property type="molecule type" value="Genomic_DNA"/>
</dbReference>
<dbReference type="SUPFAM" id="SSF48208">
    <property type="entry name" value="Six-hairpin glycosidases"/>
    <property type="match status" value="1"/>
</dbReference>
<dbReference type="Pfam" id="PF22422">
    <property type="entry name" value="MGH1-like_GH"/>
    <property type="match status" value="1"/>
</dbReference>
<gene>
    <name evidence="3" type="ORF">ACFFTL_11545</name>
</gene>
<evidence type="ECO:0000259" key="1">
    <source>
        <dbReference type="Pfam" id="PF14742"/>
    </source>
</evidence>
<evidence type="ECO:0000259" key="2">
    <source>
        <dbReference type="Pfam" id="PF22422"/>
    </source>
</evidence>
<protein>
    <submittedName>
        <fullName evidence="3">Glycogen debranching N-terminal domain-containing protein</fullName>
    </submittedName>
</protein>
<dbReference type="Proteomes" id="UP001589710">
    <property type="component" value="Unassembled WGS sequence"/>
</dbReference>
<dbReference type="InterPro" id="IPR012341">
    <property type="entry name" value="6hp_glycosidase-like_sf"/>
</dbReference>
<evidence type="ECO:0000313" key="4">
    <source>
        <dbReference type="Proteomes" id="UP001589710"/>
    </source>
</evidence>
<feature type="domain" description="Putative glycogen debranching enzyme N-terminal" evidence="1">
    <location>
        <begin position="37"/>
        <end position="213"/>
    </location>
</feature>
<keyword evidence="4" id="KW-1185">Reference proteome</keyword>
<reference evidence="3 4" key="1">
    <citation type="submission" date="2024-09" db="EMBL/GenBank/DDBJ databases">
        <authorList>
            <person name="Sun Q."/>
            <person name="Mori K."/>
        </authorList>
    </citation>
    <scope>NUCLEOTIDE SEQUENCE [LARGE SCALE GENOMIC DNA]</scope>
    <source>
        <strain evidence="3 4">JCM 3331</strain>
    </source>
</reference>
<proteinExistence type="predicted"/>
<evidence type="ECO:0000313" key="3">
    <source>
        <dbReference type="EMBL" id="MFB9572940.1"/>
    </source>
</evidence>
<dbReference type="RefSeq" id="WP_345519076.1">
    <property type="nucleotide sequence ID" value="NZ_BAAAXD010000052.1"/>
</dbReference>
<dbReference type="Gene3D" id="1.50.10.10">
    <property type="match status" value="1"/>
</dbReference>
<accession>A0ABV5R523</accession>